<proteinExistence type="predicted"/>
<accession>A0A840VDR1</accession>
<keyword evidence="2" id="KW-1185">Reference proteome</keyword>
<evidence type="ECO:0000313" key="1">
    <source>
        <dbReference type="EMBL" id="MBB5350981.1"/>
    </source>
</evidence>
<sequence>MPQLHGSQGIEIRDLEQSGDWLRPFKMIPASQILYHGRSQERVGLQPFRSLTHDALPEGAFLSVPMR</sequence>
<dbReference type="AlphaFoldDB" id="A0A840VDR1"/>
<name>A0A840VDR1_9BACT</name>
<protein>
    <submittedName>
        <fullName evidence="1">Uncharacterized protein</fullName>
    </submittedName>
</protein>
<evidence type="ECO:0000313" key="2">
    <source>
        <dbReference type="Proteomes" id="UP000557717"/>
    </source>
</evidence>
<gene>
    <name evidence="1" type="ORF">HNR46_001215</name>
</gene>
<dbReference type="EMBL" id="JACHFD010000004">
    <property type="protein sequence ID" value="MBB5350981.1"/>
    <property type="molecule type" value="Genomic_DNA"/>
</dbReference>
<reference evidence="1 2" key="1">
    <citation type="submission" date="2020-08" db="EMBL/GenBank/DDBJ databases">
        <title>Genomic Encyclopedia of Type Strains, Phase IV (KMG-IV): sequencing the most valuable type-strain genomes for metagenomic binning, comparative biology and taxonomic classification.</title>
        <authorList>
            <person name="Goeker M."/>
        </authorList>
    </citation>
    <scope>NUCLEOTIDE SEQUENCE [LARGE SCALE GENOMIC DNA]</scope>
    <source>
        <strain evidence="1 2">YC6886</strain>
    </source>
</reference>
<organism evidence="1 2">
    <name type="scientific">Haloferula luteola</name>
    <dbReference type="NCBI Taxonomy" id="595692"/>
    <lineage>
        <taxon>Bacteria</taxon>
        <taxon>Pseudomonadati</taxon>
        <taxon>Verrucomicrobiota</taxon>
        <taxon>Verrucomicrobiia</taxon>
        <taxon>Verrucomicrobiales</taxon>
        <taxon>Verrucomicrobiaceae</taxon>
        <taxon>Haloferula</taxon>
    </lineage>
</organism>
<dbReference type="Proteomes" id="UP000557717">
    <property type="component" value="Unassembled WGS sequence"/>
</dbReference>
<comment type="caution">
    <text evidence="1">The sequence shown here is derived from an EMBL/GenBank/DDBJ whole genome shotgun (WGS) entry which is preliminary data.</text>
</comment>